<dbReference type="CDD" id="cd08646">
    <property type="entry name" value="FMT_core_Met-tRNA-FMT_N"/>
    <property type="match status" value="1"/>
</dbReference>
<protein>
    <recommendedName>
        <fullName evidence="1">methionyl-tRNA formyltransferase</fullName>
        <ecNumber evidence="1">2.1.2.9</ecNumber>
    </recommendedName>
</protein>
<gene>
    <name evidence="4" type="ORF">QBC41DRAFT_45402</name>
</gene>
<proteinExistence type="predicted"/>
<dbReference type="InterPro" id="IPR002376">
    <property type="entry name" value="Formyl_transf_N"/>
</dbReference>
<dbReference type="AlphaFoldDB" id="A0AA40DFJ2"/>
<dbReference type="InterPro" id="IPR036477">
    <property type="entry name" value="Formyl_transf_N_sf"/>
</dbReference>
<accession>A0AA40DFJ2</accession>
<evidence type="ECO:0000256" key="2">
    <source>
        <dbReference type="SAM" id="MobiDB-lite"/>
    </source>
</evidence>
<name>A0AA40DFJ2_9PEZI</name>
<keyword evidence="5" id="KW-1185">Reference proteome</keyword>
<dbReference type="InterPro" id="IPR041711">
    <property type="entry name" value="Met-tRNA-FMT_N"/>
</dbReference>
<comment type="caution">
    <text evidence="4">The sequence shown here is derived from an EMBL/GenBank/DDBJ whole genome shotgun (WGS) entry which is preliminary data.</text>
</comment>
<dbReference type="EC" id="2.1.2.9" evidence="1"/>
<feature type="domain" description="Formyl transferase N-terminal" evidence="3">
    <location>
        <begin position="32"/>
        <end position="216"/>
    </location>
</feature>
<evidence type="ECO:0000313" key="4">
    <source>
        <dbReference type="EMBL" id="KAK0671749.1"/>
    </source>
</evidence>
<evidence type="ECO:0000259" key="3">
    <source>
        <dbReference type="Pfam" id="PF00551"/>
    </source>
</evidence>
<dbReference type="Proteomes" id="UP001174997">
    <property type="component" value="Unassembled WGS sequence"/>
</dbReference>
<evidence type="ECO:0000313" key="5">
    <source>
        <dbReference type="Proteomes" id="UP001174997"/>
    </source>
</evidence>
<dbReference type="Gene3D" id="3.40.50.12230">
    <property type="match status" value="1"/>
</dbReference>
<evidence type="ECO:0000256" key="1">
    <source>
        <dbReference type="ARBA" id="ARBA00012261"/>
    </source>
</evidence>
<dbReference type="GO" id="GO:0005739">
    <property type="term" value="C:mitochondrion"/>
    <property type="evidence" value="ECO:0007669"/>
    <property type="project" value="TreeGrafter"/>
</dbReference>
<sequence>MLWLASSRPLRRSVIRPLSFATYSTQRGNPLRILFCGSDEFSCHSLKALHKKHKEDPDLIESIDVLIRPSKPTGRGLKQVTEVPIASVARELDLPLATLAHDTFTNWFMKKYINIIIAVSFGRFVPPRLLNQAEYGGLNVHPSLLPDLRGPAPLHYALLNRYTHTGVSIQTLSPHSFDTGTVLSQTPLPGIPIPPNSTLTDLTSLLAPLGASMLVSSLSSGLHLPPHKDTSWQPPFPIRHAPKIRTSAKQIPWLTPSLSNLSTGLPSPTPHLEDIAHQHHILGPLWSKLVVRTPKKEQNKRVVCDDISYIPDLTSPDLPPAVASEVKSALERCRDDPWAEEQIPILEWLQIGEGDKEQAPEWYPPQPESMDMFDRVTALERGEEAPVVDPATSTEGEPQQPKKKKEWRLSIQTAYFPDTETGSIYLRDPIRGGRGLLRVGKMTVDGKPTRPAANVAAQLGRTVTDYRGMHFDEEPIGKVLQPVTTESEEDVEMDEETKRRRNKVMMRRIYTY</sequence>
<dbReference type="PANTHER" id="PTHR11138">
    <property type="entry name" value="METHIONYL-TRNA FORMYLTRANSFERASE"/>
    <property type="match status" value="1"/>
</dbReference>
<dbReference type="GO" id="GO:0004479">
    <property type="term" value="F:methionyl-tRNA formyltransferase activity"/>
    <property type="evidence" value="ECO:0007669"/>
    <property type="project" value="UniProtKB-EC"/>
</dbReference>
<organism evidence="4 5">
    <name type="scientific">Cercophora samala</name>
    <dbReference type="NCBI Taxonomy" id="330535"/>
    <lineage>
        <taxon>Eukaryota</taxon>
        <taxon>Fungi</taxon>
        <taxon>Dikarya</taxon>
        <taxon>Ascomycota</taxon>
        <taxon>Pezizomycotina</taxon>
        <taxon>Sordariomycetes</taxon>
        <taxon>Sordariomycetidae</taxon>
        <taxon>Sordariales</taxon>
        <taxon>Lasiosphaeriaceae</taxon>
        <taxon>Cercophora</taxon>
    </lineage>
</organism>
<dbReference type="Pfam" id="PF00551">
    <property type="entry name" value="Formyl_trans_N"/>
    <property type="match status" value="1"/>
</dbReference>
<feature type="region of interest" description="Disordered" evidence="2">
    <location>
        <begin position="383"/>
        <end position="405"/>
    </location>
</feature>
<reference evidence="4" key="1">
    <citation type="submission" date="2023-06" db="EMBL/GenBank/DDBJ databases">
        <title>Genome-scale phylogeny and comparative genomics of the fungal order Sordariales.</title>
        <authorList>
            <consortium name="Lawrence Berkeley National Laboratory"/>
            <person name="Hensen N."/>
            <person name="Bonometti L."/>
            <person name="Westerberg I."/>
            <person name="Brannstrom I.O."/>
            <person name="Guillou S."/>
            <person name="Cros-Aarteil S."/>
            <person name="Calhoun S."/>
            <person name="Haridas S."/>
            <person name="Kuo A."/>
            <person name="Mondo S."/>
            <person name="Pangilinan J."/>
            <person name="Riley R."/>
            <person name="Labutti K."/>
            <person name="Andreopoulos B."/>
            <person name="Lipzen A."/>
            <person name="Chen C."/>
            <person name="Yanf M."/>
            <person name="Daum C."/>
            <person name="Ng V."/>
            <person name="Clum A."/>
            <person name="Steindorff A."/>
            <person name="Ohm R."/>
            <person name="Martin F."/>
            <person name="Silar P."/>
            <person name="Natvig D."/>
            <person name="Lalanne C."/>
            <person name="Gautier V."/>
            <person name="Ament-Velasquez S.L."/>
            <person name="Kruys A."/>
            <person name="Hutchinson M.I."/>
            <person name="Powell A.J."/>
            <person name="Barry K."/>
            <person name="Miller A.N."/>
            <person name="Grigoriev I.V."/>
            <person name="Debuchy R."/>
            <person name="Gladieux P."/>
            <person name="Thoren M.H."/>
            <person name="Johannesson H."/>
        </authorList>
    </citation>
    <scope>NUCLEOTIDE SEQUENCE</scope>
    <source>
        <strain evidence="4">CBS 307.81</strain>
    </source>
</reference>
<dbReference type="PANTHER" id="PTHR11138:SF5">
    <property type="entry name" value="METHIONYL-TRNA FORMYLTRANSFERASE, MITOCHONDRIAL"/>
    <property type="match status" value="1"/>
</dbReference>
<dbReference type="SUPFAM" id="SSF53328">
    <property type="entry name" value="Formyltransferase"/>
    <property type="match status" value="1"/>
</dbReference>
<dbReference type="EMBL" id="JAULSY010000018">
    <property type="protein sequence ID" value="KAK0671749.1"/>
    <property type="molecule type" value="Genomic_DNA"/>
</dbReference>